<dbReference type="RefSeq" id="WP_206716394.1">
    <property type="nucleotide sequence ID" value="NZ_CP071091.1"/>
</dbReference>
<evidence type="ECO:0000313" key="3">
    <source>
        <dbReference type="Proteomes" id="UP000663090"/>
    </source>
</evidence>
<accession>A0ABX7NB45</accession>
<reference evidence="2 3" key="1">
    <citation type="submission" date="2021-02" db="EMBL/GenBank/DDBJ databases">
        <title>De Novo genome assembly of isolated myxobacteria.</title>
        <authorList>
            <person name="Stevens D.C."/>
        </authorList>
    </citation>
    <scope>NUCLEOTIDE SEQUENCE [LARGE SCALE GENOMIC DNA]</scope>
    <source>
        <strain evidence="2 3">SCHIC003</strain>
    </source>
</reference>
<dbReference type="Proteomes" id="UP000663090">
    <property type="component" value="Chromosome"/>
</dbReference>
<name>A0ABX7NB45_9BACT</name>
<sequence length="57" mass="6652">MERSDVDDHRRIQDFRFGLLRTSRWRGVEGRRTPLGMFPSTHASGFNERNGSDPVFT</sequence>
<keyword evidence="3" id="KW-1185">Reference proteome</keyword>
<proteinExistence type="predicted"/>
<organism evidence="2 3">
    <name type="scientific">Myxococcus landrumensis</name>
    <dbReference type="NCBI Taxonomy" id="2813577"/>
    <lineage>
        <taxon>Bacteria</taxon>
        <taxon>Pseudomonadati</taxon>
        <taxon>Myxococcota</taxon>
        <taxon>Myxococcia</taxon>
        <taxon>Myxococcales</taxon>
        <taxon>Cystobacterineae</taxon>
        <taxon>Myxococcaceae</taxon>
        <taxon>Myxococcus</taxon>
    </lineage>
</organism>
<dbReference type="EMBL" id="CP071091">
    <property type="protein sequence ID" value="QSQ14626.1"/>
    <property type="molecule type" value="Genomic_DNA"/>
</dbReference>
<gene>
    <name evidence="2" type="ORF">JY572_00560</name>
</gene>
<evidence type="ECO:0000256" key="1">
    <source>
        <dbReference type="SAM" id="MobiDB-lite"/>
    </source>
</evidence>
<protein>
    <submittedName>
        <fullName evidence="2">Uncharacterized protein</fullName>
    </submittedName>
</protein>
<feature type="region of interest" description="Disordered" evidence="1">
    <location>
        <begin position="30"/>
        <end position="57"/>
    </location>
</feature>
<evidence type="ECO:0000313" key="2">
    <source>
        <dbReference type="EMBL" id="QSQ14626.1"/>
    </source>
</evidence>